<organism evidence="5 6">
    <name type="scientific">Corynebacterium falsenii</name>
    <dbReference type="NCBI Taxonomy" id="108486"/>
    <lineage>
        <taxon>Bacteria</taxon>
        <taxon>Bacillati</taxon>
        <taxon>Actinomycetota</taxon>
        <taxon>Actinomycetes</taxon>
        <taxon>Mycobacteriales</taxon>
        <taxon>Corynebacteriaceae</taxon>
        <taxon>Corynebacterium</taxon>
    </lineage>
</organism>
<keyword evidence="3" id="KW-0414">Isoprene biosynthesis</keyword>
<feature type="site" description="Transition state stabilizer" evidence="3">
    <location>
        <position position="26"/>
    </location>
</feature>
<feature type="site" description="Positions MEP for the nucleophilic attack" evidence="3">
    <location>
        <position position="181"/>
    </location>
</feature>
<dbReference type="RefSeq" id="WP_119665254.1">
    <property type="nucleotide sequence ID" value="NZ_CP083647.1"/>
</dbReference>
<proteinExistence type="inferred from homology"/>
<feature type="compositionally biased region" description="Basic and acidic residues" evidence="4">
    <location>
        <begin position="287"/>
        <end position="297"/>
    </location>
</feature>
<comment type="function">
    <text evidence="3">Catalyzes the formation of 4-diphosphocytidyl-2-C-methyl-D-erythritol from CTP and 2-C-methyl-D-erythritol 4-phosphate (MEP).</text>
</comment>
<evidence type="ECO:0000313" key="5">
    <source>
        <dbReference type="EMBL" id="RIX33592.1"/>
    </source>
</evidence>
<dbReference type="HAMAP" id="MF_00108">
    <property type="entry name" value="IspD"/>
    <property type="match status" value="1"/>
</dbReference>
<evidence type="ECO:0000313" key="6">
    <source>
        <dbReference type="Proteomes" id="UP000285278"/>
    </source>
</evidence>
<accession>A0A418Q527</accession>
<dbReference type="SUPFAM" id="SSF53448">
    <property type="entry name" value="Nucleotide-diphospho-sugar transferases"/>
    <property type="match status" value="1"/>
</dbReference>
<dbReference type="InterPro" id="IPR050088">
    <property type="entry name" value="IspD/TarI_cytidylyltransf_bact"/>
</dbReference>
<gene>
    <name evidence="3" type="primary">ispD</name>
    <name evidence="5" type="ORF">D3M95_10200</name>
</gene>
<dbReference type="InterPro" id="IPR029044">
    <property type="entry name" value="Nucleotide-diphossugar_trans"/>
</dbReference>
<keyword evidence="2 3" id="KW-0548">Nucleotidyltransferase</keyword>
<dbReference type="CDD" id="cd02516">
    <property type="entry name" value="CDP-ME_synthetase"/>
    <property type="match status" value="1"/>
</dbReference>
<dbReference type="Gene3D" id="3.90.550.10">
    <property type="entry name" value="Spore Coat Polysaccharide Biosynthesis Protein SpsA, Chain A"/>
    <property type="match status" value="1"/>
</dbReference>
<evidence type="ECO:0000256" key="4">
    <source>
        <dbReference type="SAM" id="MobiDB-lite"/>
    </source>
</evidence>
<comment type="similarity">
    <text evidence="3">Belongs to the IspD/TarI cytidylyltransferase family. IspD subfamily.</text>
</comment>
<dbReference type="PANTHER" id="PTHR32125:SF4">
    <property type="entry name" value="2-C-METHYL-D-ERYTHRITOL 4-PHOSPHATE CYTIDYLYLTRANSFERASE, CHLOROPLASTIC"/>
    <property type="match status" value="1"/>
</dbReference>
<comment type="catalytic activity">
    <reaction evidence="3">
        <text>2-C-methyl-D-erythritol 4-phosphate + CTP + H(+) = 4-CDP-2-C-methyl-D-erythritol + diphosphate</text>
        <dbReference type="Rhea" id="RHEA:13429"/>
        <dbReference type="ChEBI" id="CHEBI:15378"/>
        <dbReference type="ChEBI" id="CHEBI:33019"/>
        <dbReference type="ChEBI" id="CHEBI:37563"/>
        <dbReference type="ChEBI" id="CHEBI:57823"/>
        <dbReference type="ChEBI" id="CHEBI:58262"/>
        <dbReference type="EC" id="2.7.7.60"/>
    </reaction>
</comment>
<dbReference type="GO" id="GO:0050518">
    <property type="term" value="F:2-C-methyl-D-erythritol 4-phosphate cytidylyltransferase activity"/>
    <property type="evidence" value="ECO:0007669"/>
    <property type="project" value="UniProtKB-UniRule"/>
</dbReference>
<feature type="site" description="Transition state stabilizer" evidence="3">
    <location>
        <position position="19"/>
    </location>
</feature>
<dbReference type="AlphaFoldDB" id="A0A418Q527"/>
<evidence type="ECO:0000256" key="2">
    <source>
        <dbReference type="ARBA" id="ARBA00022695"/>
    </source>
</evidence>
<evidence type="ECO:0000256" key="3">
    <source>
        <dbReference type="HAMAP-Rule" id="MF_00108"/>
    </source>
</evidence>
<dbReference type="OrthoDB" id="9802561at2"/>
<dbReference type="UniPathway" id="UPA00056">
    <property type="reaction ID" value="UER00093"/>
</dbReference>
<dbReference type="InterPro" id="IPR001228">
    <property type="entry name" value="IspD"/>
</dbReference>
<comment type="caution">
    <text evidence="5">The sequence shown here is derived from an EMBL/GenBank/DDBJ whole genome shotgun (WGS) entry which is preliminary data.</text>
</comment>
<comment type="pathway">
    <text evidence="3">Isoprenoid biosynthesis; isopentenyl diphosphate biosynthesis via DXP pathway; isopentenyl diphosphate from 1-deoxy-D-xylulose 5-phosphate: step 2/6.</text>
</comment>
<keyword evidence="1 3" id="KW-0808">Transferase</keyword>
<feature type="region of interest" description="Disordered" evidence="4">
    <location>
        <begin position="273"/>
        <end position="297"/>
    </location>
</feature>
<evidence type="ECO:0000256" key="1">
    <source>
        <dbReference type="ARBA" id="ARBA00022679"/>
    </source>
</evidence>
<dbReference type="GO" id="GO:0019288">
    <property type="term" value="P:isopentenyl diphosphate biosynthetic process, methylerythritol 4-phosphate pathway"/>
    <property type="evidence" value="ECO:0007669"/>
    <property type="project" value="UniProtKB-UniRule"/>
</dbReference>
<dbReference type="EMBL" id="QXJK01000014">
    <property type="protein sequence ID" value="RIX33592.1"/>
    <property type="molecule type" value="Genomic_DNA"/>
</dbReference>
<feature type="site" description="Positions MEP for the nucleophilic attack" evidence="3">
    <location>
        <position position="253"/>
    </location>
</feature>
<name>A0A418Q527_9CORY</name>
<dbReference type="STRING" id="1451189.CFAL_01900"/>
<protein>
    <recommendedName>
        <fullName evidence="3">2-C-methyl-D-erythritol 4-phosphate cytidylyltransferase</fullName>
        <ecNumber evidence="3">2.7.7.60</ecNumber>
    </recommendedName>
    <alternativeName>
        <fullName evidence="3">4-diphosphocytidyl-2C-methyl-D-erythritol synthase</fullName>
    </alternativeName>
    <alternativeName>
        <fullName evidence="3">MEP cytidylyltransferase</fullName>
        <shortName evidence="3">MCT</shortName>
    </alternativeName>
</protein>
<dbReference type="PANTHER" id="PTHR32125">
    <property type="entry name" value="2-C-METHYL-D-ERYTHRITOL 4-PHOSPHATE CYTIDYLYLTRANSFERASE, CHLOROPLASTIC"/>
    <property type="match status" value="1"/>
</dbReference>
<dbReference type="Pfam" id="PF01128">
    <property type="entry name" value="IspD"/>
    <property type="match status" value="1"/>
</dbReference>
<dbReference type="Proteomes" id="UP000285278">
    <property type="component" value="Unassembled WGS sequence"/>
</dbReference>
<dbReference type="EC" id="2.7.7.60" evidence="3"/>
<sequence length="297" mass="30858">MAFDRPVYALVAAAGSGTRLGFSTPKAFVELTGRSLLERSLDALAESGCIDHAIVLVSADMRTAAEDLLARTDNVAAWGPMSTSVCLGGGERVDSVFAGLEELERCGVAAGSLVAVHDAARCLIPADMVRQVVDRAGRGVETGAWDGAVPVLPVTDTIKIVDHASSGPADGALLVEQTPARHTLRAAVTPQVFNVDTLLEANRQYFDTVEIASAHPTGSGGGNPVPMATDDSSIMELAGKRVLAVDADPLAMKITTPQDYRIAEMLVGARGGVENKDAESTESAESVESKGETVDGE</sequence>
<keyword evidence="6" id="KW-1185">Reference proteome</keyword>
<reference evidence="5 6" key="1">
    <citation type="submission" date="2018-09" db="EMBL/GenBank/DDBJ databases">
        <title>Optimization and identification of Corynebacterium falsenii FN1-14 from fish paste.</title>
        <authorList>
            <person name="Daroonpunt R."/>
            <person name="Tanasupawat S."/>
        </authorList>
    </citation>
    <scope>NUCLEOTIDE SEQUENCE [LARGE SCALE GENOMIC DNA]</scope>
    <source>
        <strain evidence="5 6">FN1-14</strain>
    </source>
</reference>
<dbReference type="InterPro" id="IPR034683">
    <property type="entry name" value="IspD/TarI"/>
</dbReference>